<dbReference type="Proteomes" id="UP000037251">
    <property type="component" value="Unassembled WGS sequence"/>
</dbReference>
<keyword evidence="1" id="KW-0472">Membrane</keyword>
<name>A0A0L8KRN6_9ACTN</name>
<feature type="transmembrane region" description="Helical" evidence="1">
    <location>
        <begin position="88"/>
        <end position="108"/>
    </location>
</feature>
<proteinExistence type="predicted"/>
<keyword evidence="1" id="KW-1133">Transmembrane helix</keyword>
<sequence>MSHDTRTLLNDIEGHLLLAATRVEGRTAATRFTAPLHWLTDAQREEVERRFETEYLTLAHTSWQRTATRAAELRHEYENTYRGLRRRLLACCLLGGAAMTAMTVALLLM</sequence>
<gene>
    <name evidence="2" type="ORF">ADK37_39010</name>
</gene>
<evidence type="ECO:0000313" key="2">
    <source>
        <dbReference type="EMBL" id="KOG28603.1"/>
    </source>
</evidence>
<dbReference type="AlphaFoldDB" id="A0A0L8KRN6"/>
<keyword evidence="3" id="KW-1185">Reference proteome</keyword>
<accession>A0A0L8KRN6</accession>
<protein>
    <recommendedName>
        <fullName evidence="4">Cytochrome C oxidase subunit I</fullName>
    </recommendedName>
</protein>
<organism evidence="2 3">
    <name type="scientific">Streptomyces resistomycificus</name>
    <dbReference type="NCBI Taxonomy" id="67356"/>
    <lineage>
        <taxon>Bacteria</taxon>
        <taxon>Bacillati</taxon>
        <taxon>Actinomycetota</taxon>
        <taxon>Actinomycetes</taxon>
        <taxon>Kitasatosporales</taxon>
        <taxon>Streptomycetaceae</taxon>
        <taxon>Streptomyces</taxon>
        <taxon>Streptomyces aurantiacus group</taxon>
    </lineage>
</organism>
<evidence type="ECO:0008006" key="4">
    <source>
        <dbReference type="Google" id="ProtNLM"/>
    </source>
</evidence>
<dbReference type="EMBL" id="LGUS01000232">
    <property type="protein sequence ID" value="KOG28603.1"/>
    <property type="molecule type" value="Genomic_DNA"/>
</dbReference>
<dbReference type="STRING" id="67356.AQJ84_21335"/>
<dbReference type="RefSeq" id="WP_030045356.1">
    <property type="nucleotide sequence ID" value="NZ_KL575666.1"/>
</dbReference>
<reference evidence="3" key="1">
    <citation type="submission" date="2015-07" db="EMBL/GenBank/DDBJ databases">
        <authorList>
            <person name="Ju K.-S."/>
            <person name="Doroghazi J.R."/>
            <person name="Metcalf W.W."/>
        </authorList>
    </citation>
    <scope>NUCLEOTIDE SEQUENCE [LARGE SCALE GENOMIC DNA]</scope>
    <source>
        <strain evidence="3">NRRL 2290</strain>
    </source>
</reference>
<evidence type="ECO:0000313" key="3">
    <source>
        <dbReference type="Proteomes" id="UP000037251"/>
    </source>
</evidence>
<evidence type="ECO:0000256" key="1">
    <source>
        <dbReference type="SAM" id="Phobius"/>
    </source>
</evidence>
<comment type="caution">
    <text evidence="2">The sequence shown here is derived from an EMBL/GenBank/DDBJ whole genome shotgun (WGS) entry which is preliminary data.</text>
</comment>
<dbReference type="PATRIC" id="fig|67356.5.peg.8346"/>
<dbReference type="OrthoDB" id="3855296at2"/>
<keyword evidence="1" id="KW-0812">Transmembrane</keyword>